<dbReference type="PATRIC" id="fig|1227492.4.peg.1503"/>
<evidence type="ECO:0000256" key="1">
    <source>
        <dbReference type="SAM" id="MobiDB-lite"/>
    </source>
</evidence>
<evidence type="ECO:0000313" key="3">
    <source>
        <dbReference type="EMBL" id="ELZ01069.1"/>
    </source>
</evidence>
<evidence type="ECO:0000259" key="2">
    <source>
        <dbReference type="Pfam" id="PF25921"/>
    </source>
</evidence>
<feature type="region of interest" description="Disordered" evidence="1">
    <location>
        <begin position="101"/>
        <end position="132"/>
    </location>
</feature>
<gene>
    <name evidence="3" type="ORF">C482_07711</name>
</gene>
<dbReference type="InterPro" id="IPR058273">
    <property type="entry name" value="DUF7967"/>
</dbReference>
<dbReference type="AlphaFoldDB" id="M0AUM9"/>
<accession>M0AUM9</accession>
<keyword evidence="4" id="KW-1185">Reference proteome</keyword>
<feature type="domain" description="DUF7967" evidence="2">
    <location>
        <begin position="43"/>
        <end position="132"/>
    </location>
</feature>
<proteinExistence type="predicted"/>
<evidence type="ECO:0000313" key="4">
    <source>
        <dbReference type="Proteomes" id="UP000011693"/>
    </source>
</evidence>
<reference evidence="3 4" key="1">
    <citation type="journal article" date="2014" name="PLoS Genet.">
        <title>Phylogenetically driven sequencing of extremely halophilic archaea reveals strategies for static and dynamic osmo-response.</title>
        <authorList>
            <person name="Becker E.A."/>
            <person name="Seitzer P.M."/>
            <person name="Tritt A."/>
            <person name="Larsen D."/>
            <person name="Krusor M."/>
            <person name="Yao A.I."/>
            <person name="Wu D."/>
            <person name="Madern D."/>
            <person name="Eisen J.A."/>
            <person name="Darling A.E."/>
            <person name="Facciotti M.T."/>
        </authorList>
    </citation>
    <scope>NUCLEOTIDE SEQUENCE [LARGE SCALE GENOMIC DNA]</scope>
    <source>
        <strain evidence="3 4">JCM 10990</strain>
    </source>
</reference>
<dbReference type="RefSeq" id="WP_006166935.1">
    <property type="nucleotide sequence ID" value="NZ_AOIN01000046.1"/>
</dbReference>
<name>M0AUM9_9EURY</name>
<feature type="compositionally biased region" description="Basic and acidic residues" evidence="1">
    <location>
        <begin position="1"/>
        <end position="12"/>
    </location>
</feature>
<feature type="compositionally biased region" description="Gly residues" evidence="1">
    <location>
        <begin position="28"/>
        <end position="39"/>
    </location>
</feature>
<dbReference type="Proteomes" id="UP000011693">
    <property type="component" value="Unassembled WGS sequence"/>
</dbReference>
<dbReference type="EMBL" id="AOIN01000046">
    <property type="protein sequence ID" value="ELZ01069.1"/>
    <property type="molecule type" value="Genomic_DNA"/>
</dbReference>
<dbReference type="OrthoDB" id="197006at2157"/>
<dbReference type="Pfam" id="PF25921">
    <property type="entry name" value="DUF7967"/>
    <property type="match status" value="1"/>
</dbReference>
<dbReference type="STRING" id="1227492.C482_07711"/>
<sequence>MTTDDPDAHDTHYSSSSDELADRTAGESGDGSDGGGGDGNTNESKTRVWLVERTYGDDELNLIILVYATPDGRYYHRRERALTSFTGPERETKASLTVSRNDLGTVDNRETRDQYATEATRVAARHDPDDAV</sequence>
<comment type="caution">
    <text evidence="3">The sequence shown here is derived from an EMBL/GenBank/DDBJ whole genome shotgun (WGS) entry which is preliminary data.</text>
</comment>
<feature type="region of interest" description="Disordered" evidence="1">
    <location>
        <begin position="1"/>
        <end position="45"/>
    </location>
</feature>
<protein>
    <recommendedName>
        <fullName evidence="2">DUF7967 domain-containing protein</fullName>
    </recommendedName>
</protein>
<organism evidence="3 4">
    <name type="scientific">Natrialba chahannaoensis JCM 10990</name>
    <dbReference type="NCBI Taxonomy" id="1227492"/>
    <lineage>
        <taxon>Archaea</taxon>
        <taxon>Methanobacteriati</taxon>
        <taxon>Methanobacteriota</taxon>
        <taxon>Stenosarchaea group</taxon>
        <taxon>Halobacteria</taxon>
        <taxon>Halobacteriales</taxon>
        <taxon>Natrialbaceae</taxon>
        <taxon>Natrialba</taxon>
    </lineage>
</organism>